<protein>
    <submittedName>
        <fullName evidence="2">DUF5641 domain-containing protein</fullName>
    </submittedName>
</protein>
<evidence type="ECO:0000313" key="2">
    <source>
        <dbReference type="EnsemblMetazoa" id="ADIR006752-PA"/>
    </source>
</evidence>
<dbReference type="STRING" id="7168.A0A182NGH9"/>
<proteinExistence type="predicted"/>
<dbReference type="PANTHER" id="PTHR47331">
    <property type="entry name" value="PHD-TYPE DOMAIN-CONTAINING PROTEIN"/>
    <property type="match status" value="1"/>
</dbReference>
<accession>A0A182NGH9</accession>
<dbReference type="Pfam" id="PF18701">
    <property type="entry name" value="DUF5641"/>
    <property type="match status" value="1"/>
</dbReference>
<dbReference type="EnsemblMetazoa" id="ADIR006752-RA">
    <property type="protein sequence ID" value="ADIR006752-PA"/>
    <property type="gene ID" value="ADIR006752"/>
</dbReference>
<feature type="domain" description="DUF5641" evidence="1">
    <location>
        <begin position="153"/>
        <end position="245"/>
    </location>
</feature>
<reference evidence="2" key="2">
    <citation type="submission" date="2020-05" db="UniProtKB">
        <authorList>
            <consortium name="EnsemblMetazoa"/>
        </authorList>
    </citation>
    <scope>IDENTIFICATION</scope>
    <source>
        <strain evidence="2">WRAIR2</strain>
    </source>
</reference>
<name>A0A182NGH9_9DIPT</name>
<keyword evidence="3" id="KW-1185">Reference proteome</keyword>
<dbReference type="VEuPathDB" id="VectorBase:ADIR006752"/>
<dbReference type="PANTHER" id="PTHR47331:SF1">
    <property type="entry name" value="GAG-LIKE PROTEIN"/>
    <property type="match status" value="1"/>
</dbReference>
<reference evidence="3" key="1">
    <citation type="submission" date="2013-03" db="EMBL/GenBank/DDBJ databases">
        <title>The Genome Sequence of Anopheles dirus WRAIR2.</title>
        <authorList>
            <consortium name="The Broad Institute Genomics Platform"/>
            <person name="Neafsey D.E."/>
            <person name="Walton C."/>
            <person name="Walker B."/>
            <person name="Young S.K."/>
            <person name="Zeng Q."/>
            <person name="Gargeya S."/>
            <person name="Fitzgerald M."/>
            <person name="Haas B."/>
            <person name="Abouelleil A."/>
            <person name="Allen A.W."/>
            <person name="Alvarado L."/>
            <person name="Arachchi H.M."/>
            <person name="Berlin A.M."/>
            <person name="Chapman S.B."/>
            <person name="Gainer-Dewar J."/>
            <person name="Goldberg J."/>
            <person name="Griggs A."/>
            <person name="Gujja S."/>
            <person name="Hansen M."/>
            <person name="Howarth C."/>
            <person name="Imamovic A."/>
            <person name="Ireland A."/>
            <person name="Larimer J."/>
            <person name="McCowan C."/>
            <person name="Murphy C."/>
            <person name="Pearson M."/>
            <person name="Poon T.W."/>
            <person name="Priest M."/>
            <person name="Roberts A."/>
            <person name="Saif S."/>
            <person name="Shea T."/>
            <person name="Sisk P."/>
            <person name="Sykes S."/>
            <person name="Wortman J."/>
            <person name="Nusbaum C."/>
            <person name="Birren B."/>
        </authorList>
    </citation>
    <scope>NUCLEOTIDE SEQUENCE [LARGE SCALE GENOMIC DNA]</scope>
    <source>
        <strain evidence="3">WRAIR2</strain>
    </source>
</reference>
<sequence length="251" mass="28611">QAFNGDYCILLQARDDTEATPRLQHSSLLRKRSPYMDRDGILRVKGRIDACSFVSDETKRPIILPKTHFVTDLIIDRFHRKYRHANHFTVMNEVRQSWLIEVEFIINSRPLTDVPVDREEDSPLTPNHLLLGSSCGAKPIASFDPSTEAIKNTWKTSQVYADTFWRKWVACYLPTLTKRTKWFDTVKPIKEGDVVLIVDETLPRGCWPKGRVVKATESKDGATRKVHVLTASGKIIERPAVKVAVIDVTAK</sequence>
<organism evidence="2 3">
    <name type="scientific">Anopheles dirus</name>
    <dbReference type="NCBI Taxonomy" id="7168"/>
    <lineage>
        <taxon>Eukaryota</taxon>
        <taxon>Metazoa</taxon>
        <taxon>Ecdysozoa</taxon>
        <taxon>Arthropoda</taxon>
        <taxon>Hexapoda</taxon>
        <taxon>Insecta</taxon>
        <taxon>Pterygota</taxon>
        <taxon>Neoptera</taxon>
        <taxon>Endopterygota</taxon>
        <taxon>Diptera</taxon>
        <taxon>Nematocera</taxon>
        <taxon>Culicoidea</taxon>
        <taxon>Culicidae</taxon>
        <taxon>Anophelinae</taxon>
        <taxon>Anopheles</taxon>
    </lineage>
</organism>
<dbReference type="InterPro" id="IPR040676">
    <property type="entry name" value="DUF5641"/>
</dbReference>
<evidence type="ECO:0000259" key="1">
    <source>
        <dbReference type="Pfam" id="PF18701"/>
    </source>
</evidence>
<dbReference type="AlphaFoldDB" id="A0A182NGH9"/>
<evidence type="ECO:0000313" key="3">
    <source>
        <dbReference type="Proteomes" id="UP000075884"/>
    </source>
</evidence>
<dbReference type="Proteomes" id="UP000075884">
    <property type="component" value="Unassembled WGS sequence"/>
</dbReference>